<feature type="domain" description="C2H2-type" evidence="3">
    <location>
        <begin position="203"/>
        <end position="229"/>
    </location>
</feature>
<gene>
    <name evidence="4" type="ORF">EDD36DRAFT_84982</name>
</gene>
<accession>A0AAN6DN78</accession>
<feature type="region of interest" description="Disordered" evidence="2">
    <location>
        <begin position="171"/>
        <end position="197"/>
    </location>
</feature>
<proteinExistence type="predicted"/>
<dbReference type="Proteomes" id="UP001203852">
    <property type="component" value="Unassembled WGS sequence"/>
</dbReference>
<feature type="region of interest" description="Disordered" evidence="2">
    <location>
        <begin position="1"/>
        <end position="20"/>
    </location>
</feature>
<dbReference type="EMBL" id="MU404361">
    <property type="protein sequence ID" value="KAI1609136.1"/>
    <property type="molecule type" value="Genomic_DNA"/>
</dbReference>
<evidence type="ECO:0000313" key="5">
    <source>
        <dbReference type="Proteomes" id="UP001203852"/>
    </source>
</evidence>
<reference evidence="4" key="1">
    <citation type="journal article" date="2022" name="bioRxiv">
        <title>Deciphering the potential niche of two novel black yeast fungi from a biological soil crust based on their genomes, phenotypes, and melanin regulation.</title>
        <authorList>
            <consortium name="DOE Joint Genome Institute"/>
            <person name="Carr E.C."/>
            <person name="Barton Q."/>
            <person name="Grambo S."/>
            <person name="Sullivan M."/>
            <person name="Renfro C.M."/>
            <person name="Kuo A."/>
            <person name="Pangilinan J."/>
            <person name="Lipzen A."/>
            <person name="Keymanesh K."/>
            <person name="Savage E."/>
            <person name="Barry K."/>
            <person name="Grigoriev I.V."/>
            <person name="Riekhof W.R."/>
            <person name="Harris S.S."/>
        </authorList>
    </citation>
    <scope>NUCLEOTIDE SEQUENCE</scope>
    <source>
        <strain evidence="4">JF 03-4F</strain>
    </source>
</reference>
<name>A0AAN6DN78_9EURO</name>
<evidence type="ECO:0000256" key="1">
    <source>
        <dbReference type="PROSITE-ProRule" id="PRU00042"/>
    </source>
</evidence>
<dbReference type="GO" id="GO:0008270">
    <property type="term" value="F:zinc ion binding"/>
    <property type="evidence" value="ECO:0007669"/>
    <property type="project" value="UniProtKB-KW"/>
</dbReference>
<keyword evidence="1" id="KW-0863">Zinc-finger</keyword>
<keyword evidence="1" id="KW-0479">Metal-binding</keyword>
<keyword evidence="1" id="KW-0862">Zinc</keyword>
<organism evidence="4 5">
    <name type="scientific">Exophiala viscosa</name>
    <dbReference type="NCBI Taxonomy" id="2486360"/>
    <lineage>
        <taxon>Eukaryota</taxon>
        <taxon>Fungi</taxon>
        <taxon>Dikarya</taxon>
        <taxon>Ascomycota</taxon>
        <taxon>Pezizomycotina</taxon>
        <taxon>Eurotiomycetes</taxon>
        <taxon>Chaetothyriomycetidae</taxon>
        <taxon>Chaetothyriales</taxon>
        <taxon>Herpotrichiellaceae</taxon>
        <taxon>Exophiala</taxon>
    </lineage>
</organism>
<comment type="caution">
    <text evidence="4">The sequence shown here is derived from an EMBL/GenBank/DDBJ whole genome shotgun (WGS) entry which is preliminary data.</text>
</comment>
<evidence type="ECO:0000313" key="4">
    <source>
        <dbReference type="EMBL" id="KAI1609136.1"/>
    </source>
</evidence>
<sequence>MSMYHRDDVPLEGESEPFETHFTKTSTEIWTPKTLPPTTSTYQPSNLLSKDGIHDQTHQLKIIEGKTKDKSPLPDLDGPYDGIYTALGTAEQPHQLECRYCGLSLSIVKKSVPDGQLDTAYATLTQGTKVYICERDCQGKDCESCVRRNIGESPPIVICPCCDRPGKVNAKSKGHGTKRDTSRACNNGTRKRGGEPGPFQKVRTCSKCGTSFSTQDHLNGHLEICARRG</sequence>
<evidence type="ECO:0000259" key="3">
    <source>
        <dbReference type="PROSITE" id="PS50157"/>
    </source>
</evidence>
<evidence type="ECO:0000256" key="2">
    <source>
        <dbReference type="SAM" id="MobiDB-lite"/>
    </source>
</evidence>
<dbReference type="InterPro" id="IPR013087">
    <property type="entry name" value="Znf_C2H2_type"/>
</dbReference>
<dbReference type="AlphaFoldDB" id="A0AAN6DN78"/>
<keyword evidence="5" id="KW-1185">Reference proteome</keyword>
<dbReference type="PROSITE" id="PS50157">
    <property type="entry name" value="ZINC_FINGER_C2H2_2"/>
    <property type="match status" value="1"/>
</dbReference>
<protein>
    <recommendedName>
        <fullName evidence="3">C2H2-type domain-containing protein</fullName>
    </recommendedName>
</protein>